<dbReference type="GO" id="GO:0005524">
    <property type="term" value="F:ATP binding"/>
    <property type="evidence" value="ECO:0007669"/>
    <property type="project" value="InterPro"/>
</dbReference>
<evidence type="ECO:0000313" key="4">
    <source>
        <dbReference type="EMBL" id="RKE97709.1"/>
    </source>
</evidence>
<dbReference type="Proteomes" id="UP000284407">
    <property type="component" value="Unassembled WGS sequence"/>
</dbReference>
<dbReference type="GO" id="GO:0004340">
    <property type="term" value="F:glucokinase activity"/>
    <property type="evidence" value="ECO:0007669"/>
    <property type="project" value="InterPro"/>
</dbReference>
<comment type="caution">
    <text evidence="4">The sequence shown here is derived from an EMBL/GenBank/DDBJ whole genome shotgun (WGS) entry which is preliminary data.</text>
</comment>
<dbReference type="AlphaFoldDB" id="A0A420DU80"/>
<dbReference type="InterPro" id="IPR003836">
    <property type="entry name" value="Glucokinase"/>
</dbReference>
<protein>
    <submittedName>
        <fullName evidence="4">Glucokinase</fullName>
    </submittedName>
</protein>
<reference evidence="4 5" key="1">
    <citation type="submission" date="2018-09" db="EMBL/GenBank/DDBJ databases">
        <title>Genomic Encyclopedia of Archaeal and Bacterial Type Strains, Phase II (KMG-II): from individual species to whole genera.</title>
        <authorList>
            <person name="Goeker M."/>
        </authorList>
    </citation>
    <scope>NUCLEOTIDE SEQUENCE [LARGE SCALE GENOMIC DNA]</scope>
    <source>
        <strain evidence="4 5">DSM 11458</strain>
    </source>
</reference>
<gene>
    <name evidence="4" type="ORF">C8N30_2328</name>
</gene>
<dbReference type="Gene3D" id="3.40.367.20">
    <property type="match status" value="1"/>
</dbReference>
<evidence type="ECO:0000256" key="2">
    <source>
        <dbReference type="ARBA" id="ARBA00022777"/>
    </source>
</evidence>
<dbReference type="SUPFAM" id="SSF53067">
    <property type="entry name" value="Actin-like ATPase domain"/>
    <property type="match status" value="1"/>
</dbReference>
<dbReference type="RefSeq" id="WP_025061099.1">
    <property type="nucleotide sequence ID" value="NZ_RAQK01000001.1"/>
</dbReference>
<dbReference type="GO" id="GO:0005829">
    <property type="term" value="C:cytosol"/>
    <property type="evidence" value="ECO:0007669"/>
    <property type="project" value="TreeGrafter"/>
</dbReference>
<dbReference type="Gene3D" id="3.30.420.40">
    <property type="match status" value="1"/>
</dbReference>
<evidence type="ECO:0000256" key="3">
    <source>
        <dbReference type="RuleBase" id="RU004046"/>
    </source>
</evidence>
<proteinExistence type="inferred from homology"/>
<dbReference type="InterPro" id="IPR050201">
    <property type="entry name" value="Bacterial_glucokinase"/>
</dbReference>
<evidence type="ECO:0000256" key="1">
    <source>
        <dbReference type="ARBA" id="ARBA00022679"/>
    </source>
</evidence>
<name>A0A420DU80_9RHOB</name>
<sequence length="305" mass="32071">MRLVADVGGTNTRLALSDGGTIRPATVRTYANDRWDSLYAVIAAFLKGAGAVPQQMVVAVAGPVNHDRARLTNRAWEIDSAELKRAFGCKHVRLLNDLTALGYSVPMLSESQLRLVTDGAPKQIGLAQSLVVGVGTGFNVSPVLEKSNLVFCPAVEAGHITMPRSICAALLAANVDAGNFMTIEALFSGRGFTSFCRRMTAQPTLDGPAAIAAYGKTGADDVTRAIDVYACLLGELLRDLSMAYLPSSGIYLAGSIARALLEVSPSPCMAALQRPGAITTSFNPSVWTIEDDAAALVGCAGYIFT</sequence>
<dbReference type="Pfam" id="PF02685">
    <property type="entry name" value="Glucokinase"/>
    <property type="match status" value="1"/>
</dbReference>
<keyword evidence="2 4" id="KW-0418">Kinase</keyword>
<keyword evidence="5" id="KW-1185">Reference proteome</keyword>
<dbReference type="PANTHER" id="PTHR47690">
    <property type="entry name" value="GLUCOKINASE"/>
    <property type="match status" value="1"/>
</dbReference>
<dbReference type="OrthoDB" id="9765195at2"/>
<evidence type="ECO:0000313" key="5">
    <source>
        <dbReference type="Proteomes" id="UP000284407"/>
    </source>
</evidence>
<comment type="similarity">
    <text evidence="3">Belongs to the bacterial glucokinase family.</text>
</comment>
<organism evidence="4 5">
    <name type="scientific">Sulfitobacter guttiformis</name>
    <dbReference type="NCBI Taxonomy" id="74349"/>
    <lineage>
        <taxon>Bacteria</taxon>
        <taxon>Pseudomonadati</taxon>
        <taxon>Pseudomonadota</taxon>
        <taxon>Alphaproteobacteria</taxon>
        <taxon>Rhodobacterales</taxon>
        <taxon>Roseobacteraceae</taxon>
        <taxon>Sulfitobacter</taxon>
    </lineage>
</organism>
<dbReference type="STRING" id="1443111.Z949_398"/>
<dbReference type="GO" id="GO:0006096">
    <property type="term" value="P:glycolytic process"/>
    <property type="evidence" value="ECO:0007669"/>
    <property type="project" value="InterPro"/>
</dbReference>
<keyword evidence="1" id="KW-0808">Transferase</keyword>
<dbReference type="PANTHER" id="PTHR47690:SF1">
    <property type="entry name" value="GLUCOKINASE"/>
    <property type="match status" value="1"/>
</dbReference>
<dbReference type="GO" id="GO:0005536">
    <property type="term" value="F:D-glucose binding"/>
    <property type="evidence" value="ECO:0007669"/>
    <property type="project" value="InterPro"/>
</dbReference>
<dbReference type="EMBL" id="RAQK01000001">
    <property type="protein sequence ID" value="RKE97709.1"/>
    <property type="molecule type" value="Genomic_DNA"/>
</dbReference>
<dbReference type="InterPro" id="IPR043129">
    <property type="entry name" value="ATPase_NBD"/>
</dbReference>
<accession>A0A420DU80</accession>
<dbReference type="CDD" id="cd24008">
    <property type="entry name" value="ASKHA_NBD_GLK"/>
    <property type="match status" value="1"/>
</dbReference>